<reference evidence="4 5" key="1">
    <citation type="submission" date="2020-09" db="EMBL/GenBank/DDBJ databases">
        <title>Complete genomes of bradyrhizobia occurring on native shrubby legumes in Australia.</title>
        <authorList>
            <person name="Lafay B."/>
        </authorList>
    </citation>
    <scope>NUCLEOTIDE SEQUENCE [LARGE SCALE GENOMIC DNA]</scope>
    <source>
        <strain evidence="4 5">BDV5040</strain>
    </source>
</reference>
<dbReference type="CDD" id="cd05121">
    <property type="entry name" value="ABC1_ADCK3-like"/>
    <property type="match status" value="1"/>
</dbReference>
<evidence type="ECO:0000256" key="1">
    <source>
        <dbReference type="ARBA" id="ARBA00009670"/>
    </source>
</evidence>
<organism evidence="4 5">
    <name type="scientific">Bradyrhizobium commune</name>
    <dbReference type="NCBI Taxonomy" id="83627"/>
    <lineage>
        <taxon>Bacteria</taxon>
        <taxon>Pseudomonadati</taxon>
        <taxon>Pseudomonadota</taxon>
        <taxon>Alphaproteobacteria</taxon>
        <taxon>Hyphomicrobiales</taxon>
        <taxon>Nitrobacteraceae</taxon>
        <taxon>Bradyrhizobium</taxon>
    </lineage>
</organism>
<evidence type="ECO:0000259" key="3">
    <source>
        <dbReference type="Pfam" id="PF03109"/>
    </source>
</evidence>
<dbReference type="InterPro" id="IPR050154">
    <property type="entry name" value="UbiB_kinase"/>
</dbReference>
<dbReference type="GO" id="GO:0016301">
    <property type="term" value="F:kinase activity"/>
    <property type="evidence" value="ECO:0007669"/>
    <property type="project" value="UniProtKB-KW"/>
</dbReference>
<evidence type="ECO:0000313" key="4">
    <source>
        <dbReference type="EMBL" id="QPF94526.1"/>
    </source>
</evidence>
<protein>
    <submittedName>
        <fullName evidence="4">AarF/ABC1/UbiB kinase family protein</fullName>
    </submittedName>
</protein>
<keyword evidence="5" id="KW-1185">Reference proteome</keyword>
<name>A0A7S9DB98_9BRAD</name>
<gene>
    <name evidence="4" type="ORF">IC761_15155</name>
</gene>
<keyword evidence="2" id="KW-0472">Membrane</keyword>
<dbReference type="Pfam" id="PF03109">
    <property type="entry name" value="ABC1"/>
    <property type="match status" value="1"/>
</dbReference>
<dbReference type="AlphaFoldDB" id="A0A7S9DB98"/>
<keyword evidence="2" id="KW-0812">Transmembrane</keyword>
<dbReference type="Proteomes" id="UP000594621">
    <property type="component" value="Chromosome"/>
</dbReference>
<comment type="similarity">
    <text evidence="1">Belongs to the protein kinase superfamily. ADCK protein kinase family.</text>
</comment>
<dbReference type="EMBL" id="CP061379">
    <property type="protein sequence ID" value="QPF94526.1"/>
    <property type="molecule type" value="Genomic_DNA"/>
</dbReference>
<feature type="domain" description="ABC1 atypical kinase-like" evidence="3">
    <location>
        <begin position="77"/>
        <end position="323"/>
    </location>
</feature>
<keyword evidence="4" id="KW-0418">Kinase</keyword>
<keyword evidence="4" id="KW-0808">Transferase</keyword>
<dbReference type="PANTHER" id="PTHR10566:SF113">
    <property type="entry name" value="PROTEIN ACTIVITY OF BC1 COMPLEX KINASE 7, CHLOROPLASTIC"/>
    <property type="match status" value="1"/>
</dbReference>
<dbReference type="InterPro" id="IPR004147">
    <property type="entry name" value="ABC1_dom"/>
</dbReference>
<dbReference type="InterPro" id="IPR011009">
    <property type="entry name" value="Kinase-like_dom_sf"/>
</dbReference>
<sequence>MPDLFKSIARLFQLTLLLARYQLPAAWPFRSSPQKSARALRLVFEKLGFTFVKLGQALALRFDLLPADYCLELLQITNEVVAEDYSAIHQIIIEDLGRSPDEIFAALEREPFAVTSSGQIHRATSLGGVRLAVKIQNPATRKKYLTDIRLMHWLAAPLDWAKVFGANSVATYVKEFERALFSELDLADTARNATVMSELSKGDEAEFNFTVRKEYTAKRILTWEFVDGIPVQRILNAIQHDDREYLQSLKDQDYDLRLIARRIYWCTLNQIYRDGLFHSDLSPAGILILPDNRIAYVDFAVVGRFTEEHQDSFRFFMQYVLREQFDDATDELLRWIEAAPSTDIARFRRDMSVVLEDYLYGFRSPVGSVTWLAARHIVVRMMSVIRQHGLSIPATVSLYLRTLLTRDAIVFELAPTCDPLADEAQFMMRAARIDVGEIFTQRQAIGSVTETWGQAKEIVANVNKLLTSGRSIEVSLRMLQARLLQYGIWTALIGTIASLGFREDAFASLNAALGVGQYFIPGTLLFCAFIFMLLALRQGRKLAAIEQSNVIGREVSQRSLGRVR</sequence>
<feature type="transmembrane region" description="Helical" evidence="2">
    <location>
        <begin position="513"/>
        <end position="536"/>
    </location>
</feature>
<proteinExistence type="inferred from homology"/>
<evidence type="ECO:0000256" key="2">
    <source>
        <dbReference type="SAM" id="Phobius"/>
    </source>
</evidence>
<dbReference type="RefSeq" id="WP_195804002.1">
    <property type="nucleotide sequence ID" value="NZ_CP061379.1"/>
</dbReference>
<dbReference type="PANTHER" id="PTHR10566">
    <property type="entry name" value="CHAPERONE-ACTIVITY OF BC1 COMPLEX CABC1 -RELATED"/>
    <property type="match status" value="1"/>
</dbReference>
<evidence type="ECO:0000313" key="5">
    <source>
        <dbReference type="Proteomes" id="UP000594621"/>
    </source>
</evidence>
<dbReference type="KEGG" id="bcou:IC761_15155"/>
<accession>A0A7S9DB98</accession>
<keyword evidence="2" id="KW-1133">Transmembrane helix</keyword>
<dbReference type="SUPFAM" id="SSF56112">
    <property type="entry name" value="Protein kinase-like (PK-like)"/>
    <property type="match status" value="1"/>
</dbReference>